<dbReference type="GO" id="GO:0009294">
    <property type="term" value="P:DNA-mediated transformation"/>
    <property type="evidence" value="ECO:0007669"/>
    <property type="project" value="InterPro"/>
</dbReference>
<evidence type="ECO:0000259" key="2">
    <source>
        <dbReference type="Pfam" id="PF02481"/>
    </source>
</evidence>
<dbReference type="RefSeq" id="WP_207326184.1">
    <property type="nucleotide sequence ID" value="NZ_CP071504.1"/>
</dbReference>
<dbReference type="KEGG" id="scyp:JYB88_00145"/>
<dbReference type="Pfam" id="PF02481">
    <property type="entry name" value="DNA_processg_A"/>
    <property type="match status" value="1"/>
</dbReference>
<dbReference type="Proteomes" id="UP000663281">
    <property type="component" value="Chromosome"/>
</dbReference>
<evidence type="ECO:0000313" key="5">
    <source>
        <dbReference type="Proteomes" id="UP000663281"/>
    </source>
</evidence>
<sequence>MDVAELSQRLQGDLASLPLSSAQLSRLAYDPAKVEQALAWRERQANHHILCCSDPLYPPLLKLISDPPPVVFVKGRAETCLYPAIAMVGSRHASATGLQTASWLAAELSRLGFVISSGMAAGIDGAAHCGALDVQGLSLAVLGTGVDCIYPKGHGRLYHALVDKGCVMSEYWPDTQAFAGNFPRRNRIISGISLGTLVVEAARKSGSLITARMALEQGREVFAVPGHILDEQHQGCHDLLQSGAKLVTCAADIVEELSTLLLCQLEKLPPSPQIRAERSSQLPFASLLASVDYETTSLDRLVEHSGKPIDIVLEQLLELELQGWVAQVPGGYVRLKRN</sequence>
<organism evidence="4 5">
    <name type="scientific">Shewanella cyperi</name>
    <dbReference type="NCBI Taxonomy" id="2814292"/>
    <lineage>
        <taxon>Bacteria</taxon>
        <taxon>Pseudomonadati</taxon>
        <taxon>Pseudomonadota</taxon>
        <taxon>Gammaproteobacteria</taxon>
        <taxon>Alteromonadales</taxon>
        <taxon>Shewanellaceae</taxon>
        <taxon>Shewanella</taxon>
    </lineage>
</organism>
<evidence type="ECO:0000256" key="1">
    <source>
        <dbReference type="ARBA" id="ARBA00006525"/>
    </source>
</evidence>
<comment type="similarity">
    <text evidence="1">Belongs to the DprA/Smf family.</text>
</comment>
<evidence type="ECO:0000313" key="4">
    <source>
        <dbReference type="EMBL" id="QSX31721.1"/>
    </source>
</evidence>
<evidence type="ECO:0000259" key="3">
    <source>
        <dbReference type="Pfam" id="PF17782"/>
    </source>
</evidence>
<dbReference type="InterPro" id="IPR003488">
    <property type="entry name" value="DprA"/>
</dbReference>
<dbReference type="NCBIfam" id="TIGR00732">
    <property type="entry name" value="dprA"/>
    <property type="match status" value="1"/>
</dbReference>
<proteinExistence type="inferred from homology"/>
<dbReference type="PANTHER" id="PTHR43022">
    <property type="entry name" value="PROTEIN SMF"/>
    <property type="match status" value="1"/>
</dbReference>
<dbReference type="InterPro" id="IPR041614">
    <property type="entry name" value="DprA_WH"/>
</dbReference>
<feature type="domain" description="Smf/DprA SLOG" evidence="2">
    <location>
        <begin position="49"/>
        <end position="257"/>
    </location>
</feature>
<keyword evidence="5" id="KW-1185">Reference proteome</keyword>
<dbReference type="SUPFAM" id="SSF102405">
    <property type="entry name" value="MCP/YpsA-like"/>
    <property type="match status" value="1"/>
</dbReference>
<dbReference type="InterPro" id="IPR036388">
    <property type="entry name" value="WH-like_DNA-bd_sf"/>
</dbReference>
<accession>A0A974XR15</accession>
<gene>
    <name evidence="4" type="primary">dprA</name>
    <name evidence="4" type="ORF">JYB88_00145</name>
</gene>
<dbReference type="Pfam" id="PF17782">
    <property type="entry name" value="WHD_DprA"/>
    <property type="match status" value="1"/>
</dbReference>
<protein>
    <submittedName>
        <fullName evidence="4">DNA-processing protein DprA</fullName>
    </submittedName>
</protein>
<feature type="domain" description="DprA winged helix" evidence="3">
    <location>
        <begin position="276"/>
        <end position="331"/>
    </location>
</feature>
<reference evidence="4 5" key="1">
    <citation type="submission" date="2021-03" db="EMBL/GenBank/DDBJ databases">
        <title>Novel species identification of genus Shewanella.</title>
        <authorList>
            <person name="Liu G."/>
            <person name="Zhang Q."/>
        </authorList>
    </citation>
    <scope>NUCLEOTIDE SEQUENCE [LARGE SCALE GENOMIC DNA]</scope>
    <source>
        <strain evidence="4 5">FJAT-53726</strain>
    </source>
</reference>
<dbReference type="AlphaFoldDB" id="A0A974XR15"/>
<dbReference type="Gene3D" id="1.10.10.10">
    <property type="entry name" value="Winged helix-like DNA-binding domain superfamily/Winged helix DNA-binding domain"/>
    <property type="match status" value="1"/>
</dbReference>
<dbReference type="PANTHER" id="PTHR43022:SF1">
    <property type="entry name" value="PROTEIN SMF"/>
    <property type="match status" value="1"/>
</dbReference>
<dbReference type="Gene3D" id="3.40.50.450">
    <property type="match status" value="1"/>
</dbReference>
<name>A0A974XR15_9GAMM</name>
<dbReference type="EMBL" id="CP071504">
    <property type="protein sequence ID" value="QSX31721.1"/>
    <property type="molecule type" value="Genomic_DNA"/>
</dbReference>
<dbReference type="InterPro" id="IPR057666">
    <property type="entry name" value="DrpA_SLOG"/>
</dbReference>